<evidence type="ECO:0008006" key="4">
    <source>
        <dbReference type="Google" id="ProtNLM"/>
    </source>
</evidence>
<organism evidence="2 3">
    <name type="scientific">Burkholderia pseudomultivorans</name>
    <dbReference type="NCBI Taxonomy" id="1207504"/>
    <lineage>
        <taxon>Bacteria</taxon>
        <taxon>Pseudomonadati</taxon>
        <taxon>Pseudomonadota</taxon>
        <taxon>Betaproteobacteria</taxon>
        <taxon>Burkholderiales</taxon>
        <taxon>Burkholderiaceae</taxon>
        <taxon>Burkholderia</taxon>
        <taxon>Burkholderia cepacia complex</taxon>
    </lineage>
</organism>
<feature type="transmembrane region" description="Helical" evidence="1">
    <location>
        <begin position="12"/>
        <end position="34"/>
    </location>
</feature>
<dbReference type="EMBL" id="VJSY01000024">
    <property type="protein sequence ID" value="MDR8754980.1"/>
    <property type="molecule type" value="Genomic_DNA"/>
</dbReference>
<keyword evidence="1" id="KW-0812">Transmembrane</keyword>
<dbReference type="Proteomes" id="UP001248067">
    <property type="component" value="Unassembled WGS sequence"/>
</dbReference>
<sequence length="42" mass="4521">MIIGRVQQQAHSLAAGMIVVAIFFVLSSVCVFFAGRRMASHA</sequence>
<protein>
    <recommendedName>
        <fullName evidence="4">MFS transporter</fullName>
    </recommendedName>
</protein>
<gene>
    <name evidence="2" type="ORF">FEQ00_03406</name>
</gene>
<comment type="caution">
    <text evidence="2">The sequence shown here is derived from an EMBL/GenBank/DDBJ whole genome shotgun (WGS) entry which is preliminary data.</text>
</comment>
<evidence type="ECO:0000313" key="3">
    <source>
        <dbReference type="Proteomes" id="UP001248067"/>
    </source>
</evidence>
<reference evidence="2 3" key="1">
    <citation type="submission" date="2019-06" db="EMBL/GenBank/DDBJ databases">
        <title>Evolution of Burkholderia multivorans in the lungs of Cystic Fibrosis patients.</title>
        <authorList>
            <person name="Moreira L.M."/>
        </authorList>
    </citation>
    <scope>NUCLEOTIDE SEQUENCE [LARGE SCALE GENOMIC DNA]</scope>
    <source>
        <strain evidence="2 3">VC13239</strain>
    </source>
</reference>
<proteinExistence type="predicted"/>
<evidence type="ECO:0000256" key="1">
    <source>
        <dbReference type="SAM" id="Phobius"/>
    </source>
</evidence>
<accession>A0ABU2E526</accession>
<name>A0ABU2E526_9BURK</name>
<keyword evidence="3" id="KW-1185">Reference proteome</keyword>
<keyword evidence="1" id="KW-0472">Membrane</keyword>
<evidence type="ECO:0000313" key="2">
    <source>
        <dbReference type="EMBL" id="MDR8754980.1"/>
    </source>
</evidence>
<keyword evidence="1" id="KW-1133">Transmembrane helix</keyword>